<dbReference type="OrthoDB" id="2689593at2759"/>
<reference evidence="1 2" key="1">
    <citation type="submission" date="2014-04" db="EMBL/GenBank/DDBJ databases">
        <authorList>
            <consortium name="DOE Joint Genome Institute"/>
            <person name="Kuo A."/>
            <person name="Ruytinx J."/>
            <person name="Rineau F."/>
            <person name="Colpaert J."/>
            <person name="Kohler A."/>
            <person name="Nagy L.G."/>
            <person name="Floudas D."/>
            <person name="Copeland A."/>
            <person name="Barry K.W."/>
            <person name="Cichocki N."/>
            <person name="Veneault-Fourrey C."/>
            <person name="LaButti K."/>
            <person name="Lindquist E.A."/>
            <person name="Lipzen A."/>
            <person name="Lundell T."/>
            <person name="Morin E."/>
            <person name="Murat C."/>
            <person name="Sun H."/>
            <person name="Tunlid A."/>
            <person name="Henrissat B."/>
            <person name="Grigoriev I.V."/>
            <person name="Hibbett D.S."/>
            <person name="Martin F."/>
            <person name="Nordberg H.P."/>
            <person name="Cantor M.N."/>
            <person name="Hua S.X."/>
        </authorList>
    </citation>
    <scope>NUCLEOTIDE SEQUENCE [LARGE SCALE GENOMIC DNA]</scope>
    <source>
        <strain evidence="1 2">UH-Slu-Lm8-n1</strain>
    </source>
</reference>
<dbReference type="HOGENOM" id="CLU_200677_1_1_1"/>
<proteinExistence type="predicted"/>
<dbReference type="Gene3D" id="3.30.70.270">
    <property type="match status" value="1"/>
</dbReference>
<gene>
    <name evidence="1" type="ORF">CY34DRAFT_45263</name>
</gene>
<feature type="non-terminal residue" evidence="1">
    <location>
        <position position="58"/>
    </location>
</feature>
<dbReference type="Proteomes" id="UP000054485">
    <property type="component" value="Unassembled WGS sequence"/>
</dbReference>
<organism evidence="1 2">
    <name type="scientific">Suillus luteus UH-Slu-Lm8-n1</name>
    <dbReference type="NCBI Taxonomy" id="930992"/>
    <lineage>
        <taxon>Eukaryota</taxon>
        <taxon>Fungi</taxon>
        <taxon>Dikarya</taxon>
        <taxon>Basidiomycota</taxon>
        <taxon>Agaricomycotina</taxon>
        <taxon>Agaricomycetes</taxon>
        <taxon>Agaricomycetidae</taxon>
        <taxon>Boletales</taxon>
        <taxon>Suillineae</taxon>
        <taxon>Suillaceae</taxon>
        <taxon>Suillus</taxon>
    </lineage>
</organism>
<dbReference type="STRING" id="930992.A0A0C9Z5A0"/>
<dbReference type="InterPro" id="IPR043128">
    <property type="entry name" value="Rev_trsase/Diguanyl_cyclase"/>
</dbReference>
<dbReference type="PANTHER" id="PTHR33064">
    <property type="entry name" value="POL PROTEIN"/>
    <property type="match status" value="1"/>
</dbReference>
<evidence type="ECO:0000313" key="2">
    <source>
        <dbReference type="Proteomes" id="UP000054485"/>
    </source>
</evidence>
<dbReference type="EMBL" id="KN836187">
    <property type="protein sequence ID" value="KIK32570.1"/>
    <property type="molecule type" value="Genomic_DNA"/>
</dbReference>
<keyword evidence="2" id="KW-1185">Reference proteome</keyword>
<dbReference type="PANTHER" id="PTHR33064:SF37">
    <property type="entry name" value="RIBONUCLEASE H"/>
    <property type="match status" value="1"/>
</dbReference>
<dbReference type="InterPro" id="IPR043502">
    <property type="entry name" value="DNA/RNA_pol_sf"/>
</dbReference>
<dbReference type="InParanoid" id="A0A0C9Z5A0"/>
<name>A0A0C9Z5A0_9AGAM</name>
<dbReference type="InterPro" id="IPR051320">
    <property type="entry name" value="Viral_Replic_Matur_Polypro"/>
</dbReference>
<reference evidence="2" key="2">
    <citation type="submission" date="2015-01" db="EMBL/GenBank/DDBJ databases">
        <title>Evolutionary Origins and Diversification of the Mycorrhizal Mutualists.</title>
        <authorList>
            <consortium name="DOE Joint Genome Institute"/>
            <consortium name="Mycorrhizal Genomics Consortium"/>
            <person name="Kohler A."/>
            <person name="Kuo A."/>
            <person name="Nagy L.G."/>
            <person name="Floudas D."/>
            <person name="Copeland A."/>
            <person name="Barry K.W."/>
            <person name="Cichocki N."/>
            <person name="Veneault-Fourrey C."/>
            <person name="LaButti K."/>
            <person name="Lindquist E.A."/>
            <person name="Lipzen A."/>
            <person name="Lundell T."/>
            <person name="Morin E."/>
            <person name="Murat C."/>
            <person name="Riley R."/>
            <person name="Ohm R."/>
            <person name="Sun H."/>
            <person name="Tunlid A."/>
            <person name="Henrissat B."/>
            <person name="Grigoriev I.V."/>
            <person name="Hibbett D.S."/>
            <person name="Martin F."/>
        </authorList>
    </citation>
    <scope>NUCLEOTIDE SEQUENCE [LARGE SCALE GENOMIC DNA]</scope>
    <source>
        <strain evidence="2">UH-Slu-Lm8-n1</strain>
    </source>
</reference>
<evidence type="ECO:0000313" key="1">
    <source>
        <dbReference type="EMBL" id="KIK32570.1"/>
    </source>
</evidence>
<protein>
    <recommendedName>
        <fullName evidence="3">Reverse transcriptase domain-containing protein</fullName>
    </recommendedName>
</protein>
<evidence type="ECO:0008006" key="3">
    <source>
        <dbReference type="Google" id="ProtNLM"/>
    </source>
</evidence>
<dbReference type="AlphaFoldDB" id="A0A0C9Z5A0"/>
<dbReference type="SUPFAM" id="SSF56672">
    <property type="entry name" value="DNA/RNA polymerases"/>
    <property type="match status" value="1"/>
</dbReference>
<sequence>VLDRLRDARLCANPTKCEWDKSEVEYLGYVIGADGIQMNPKKLDTIVSWPMPTSIKDV</sequence>
<accession>A0A0C9Z5A0</accession>
<feature type="non-terminal residue" evidence="1">
    <location>
        <position position="1"/>
    </location>
</feature>